<dbReference type="Proteomes" id="UP000799764">
    <property type="component" value="Unassembled WGS sequence"/>
</dbReference>
<evidence type="ECO:0000256" key="1">
    <source>
        <dbReference type="ARBA" id="ARBA00022741"/>
    </source>
</evidence>
<evidence type="ECO:0000313" key="5">
    <source>
        <dbReference type="EMBL" id="KAF2444386.1"/>
    </source>
</evidence>
<accession>A0A9P4PK83</accession>
<dbReference type="PANTHER" id="PTHR45629:SF7">
    <property type="entry name" value="DNA EXCISION REPAIR PROTEIN ERCC-6-RELATED"/>
    <property type="match status" value="1"/>
</dbReference>
<dbReference type="SUPFAM" id="SSF52540">
    <property type="entry name" value="P-loop containing nucleoside triphosphate hydrolases"/>
    <property type="match status" value="1"/>
</dbReference>
<proteinExistence type="predicted"/>
<keyword evidence="5" id="KW-0378">Hydrolase</keyword>
<evidence type="ECO:0000313" key="6">
    <source>
        <dbReference type="Proteomes" id="UP000799764"/>
    </source>
</evidence>
<organism evidence="5 6">
    <name type="scientific">Karstenula rhodostoma CBS 690.94</name>
    <dbReference type="NCBI Taxonomy" id="1392251"/>
    <lineage>
        <taxon>Eukaryota</taxon>
        <taxon>Fungi</taxon>
        <taxon>Dikarya</taxon>
        <taxon>Ascomycota</taxon>
        <taxon>Pezizomycotina</taxon>
        <taxon>Dothideomycetes</taxon>
        <taxon>Pleosporomycetidae</taxon>
        <taxon>Pleosporales</taxon>
        <taxon>Massarineae</taxon>
        <taxon>Didymosphaeriaceae</taxon>
        <taxon>Karstenula</taxon>
    </lineage>
</organism>
<evidence type="ECO:0000256" key="3">
    <source>
        <dbReference type="SAM" id="MobiDB-lite"/>
    </source>
</evidence>
<evidence type="ECO:0000259" key="4">
    <source>
        <dbReference type="PROSITE" id="PS51192"/>
    </source>
</evidence>
<keyword evidence="1" id="KW-0547">Nucleotide-binding</keyword>
<dbReference type="InterPro" id="IPR027417">
    <property type="entry name" value="P-loop_NTPase"/>
</dbReference>
<dbReference type="SMART" id="SM00487">
    <property type="entry name" value="DEXDc"/>
    <property type="match status" value="1"/>
</dbReference>
<dbReference type="PROSITE" id="PS51192">
    <property type="entry name" value="HELICASE_ATP_BIND_1"/>
    <property type="match status" value="1"/>
</dbReference>
<keyword evidence="6" id="KW-1185">Reference proteome</keyword>
<dbReference type="GO" id="GO:0005524">
    <property type="term" value="F:ATP binding"/>
    <property type="evidence" value="ECO:0007669"/>
    <property type="project" value="InterPro"/>
</dbReference>
<dbReference type="EMBL" id="MU001501">
    <property type="protein sequence ID" value="KAF2444386.1"/>
    <property type="molecule type" value="Genomic_DNA"/>
</dbReference>
<keyword evidence="2" id="KW-0067">ATP-binding</keyword>
<gene>
    <name evidence="5" type="ORF">P171DRAFT_444581</name>
</gene>
<dbReference type="InterPro" id="IPR050496">
    <property type="entry name" value="SNF2_RAD54_helicase_repair"/>
</dbReference>
<dbReference type="Pfam" id="PF00176">
    <property type="entry name" value="SNF2-rel_dom"/>
    <property type="match status" value="1"/>
</dbReference>
<dbReference type="GO" id="GO:0016787">
    <property type="term" value="F:hydrolase activity"/>
    <property type="evidence" value="ECO:0007669"/>
    <property type="project" value="UniProtKB-KW"/>
</dbReference>
<comment type="caution">
    <text evidence="5">The sequence shown here is derived from an EMBL/GenBank/DDBJ whole genome shotgun (WGS) entry which is preliminary data.</text>
</comment>
<dbReference type="Gene3D" id="3.40.50.10810">
    <property type="entry name" value="Tandem AAA-ATPase domain"/>
    <property type="match status" value="1"/>
</dbReference>
<dbReference type="InterPro" id="IPR014001">
    <property type="entry name" value="Helicase_ATP-bd"/>
</dbReference>
<reference evidence="5" key="1">
    <citation type="journal article" date="2020" name="Stud. Mycol.">
        <title>101 Dothideomycetes genomes: a test case for predicting lifestyles and emergence of pathogens.</title>
        <authorList>
            <person name="Haridas S."/>
            <person name="Albert R."/>
            <person name="Binder M."/>
            <person name="Bloem J."/>
            <person name="Labutti K."/>
            <person name="Salamov A."/>
            <person name="Andreopoulos B."/>
            <person name="Baker S."/>
            <person name="Barry K."/>
            <person name="Bills G."/>
            <person name="Bluhm B."/>
            <person name="Cannon C."/>
            <person name="Castanera R."/>
            <person name="Culley D."/>
            <person name="Daum C."/>
            <person name="Ezra D."/>
            <person name="Gonzalez J."/>
            <person name="Henrissat B."/>
            <person name="Kuo A."/>
            <person name="Liang C."/>
            <person name="Lipzen A."/>
            <person name="Lutzoni F."/>
            <person name="Magnuson J."/>
            <person name="Mondo S."/>
            <person name="Nolan M."/>
            <person name="Ohm R."/>
            <person name="Pangilinan J."/>
            <person name="Park H.-J."/>
            <person name="Ramirez L."/>
            <person name="Alfaro M."/>
            <person name="Sun H."/>
            <person name="Tritt A."/>
            <person name="Yoshinaga Y."/>
            <person name="Zwiers L.-H."/>
            <person name="Turgeon B."/>
            <person name="Goodwin S."/>
            <person name="Spatafora J."/>
            <person name="Crous P."/>
            <person name="Grigoriev I."/>
        </authorList>
    </citation>
    <scope>NUCLEOTIDE SEQUENCE</scope>
    <source>
        <strain evidence="5">CBS 690.94</strain>
    </source>
</reference>
<feature type="domain" description="Helicase ATP-binding" evidence="4">
    <location>
        <begin position="81"/>
        <end position="285"/>
    </location>
</feature>
<evidence type="ECO:0000256" key="2">
    <source>
        <dbReference type="ARBA" id="ARBA00022840"/>
    </source>
</evidence>
<feature type="compositionally biased region" description="Basic and acidic residues" evidence="3">
    <location>
        <begin position="16"/>
        <end position="25"/>
    </location>
</feature>
<dbReference type="InterPro" id="IPR000330">
    <property type="entry name" value="SNF2_N"/>
</dbReference>
<protein>
    <submittedName>
        <fullName evidence="5">P-loop containing nucleoside triphosphate hydrolase protein</fullName>
    </submittedName>
</protein>
<sequence>MSVRQLLSAIKQPKPLPERPPEVFSREEIHADKSPMNGREEPPEQHFYNVWQLAASRSRLPRVIQPSHLKMQLFPYQQEAYGAMIQDRRGILADEMGVGKTAAAIAYMVGHKEAMPELNKRGRIVLVIPAGLVPKWYQEMKRFVMYDYLNVVWAHRSAPGGVGIRDMPLDTGRNADVLVVTYEGMMLEYRDWCEADEPDMVEAGVDVEELAAEAATVRTREGSILYCGGNHMVIADEVHHVENYDTKRARAMRAIPRTGFWGLTGTPLRNHLTDFFSYFALMNVPYWQTMSAYKAWIYRPIDMRQTKENGDRCRLNTLHAAISAFTVRRRKADVMASFPQLTQSMVEFEDDAATQQKMLAVHINVIGEIEEFDAILSNENMTLPPAD</sequence>
<name>A0A9P4PK83_9PLEO</name>
<feature type="region of interest" description="Disordered" evidence="3">
    <location>
        <begin position="1"/>
        <end position="25"/>
    </location>
</feature>
<dbReference type="InterPro" id="IPR038718">
    <property type="entry name" value="SNF2-like_sf"/>
</dbReference>
<dbReference type="PANTHER" id="PTHR45629">
    <property type="entry name" value="SNF2/RAD54 FAMILY MEMBER"/>
    <property type="match status" value="1"/>
</dbReference>
<dbReference type="OrthoDB" id="3886847at2759"/>
<dbReference type="AlphaFoldDB" id="A0A9P4PK83"/>